<evidence type="ECO:0000259" key="6">
    <source>
        <dbReference type="Pfam" id="PF00133"/>
    </source>
</evidence>
<dbReference type="GO" id="GO:0005524">
    <property type="term" value="F:ATP binding"/>
    <property type="evidence" value="ECO:0007669"/>
    <property type="project" value="UniProtKB-KW"/>
</dbReference>
<sequence>PKPDILCCCNSTSSKSTGYSHTVLLPKTKFPLRVEGQKLVAKDRNVHKVAGFDSLYDWQRSNLKGPEYIIHDGPPYANGNPHMGHAINKILKDIILRYKILDKKQVYYVPGWDCHGLPIELKALSGNKDADPVEIRNKG</sequence>
<dbReference type="GO" id="GO:0004822">
    <property type="term" value="F:isoleucine-tRNA ligase activity"/>
    <property type="evidence" value="ECO:0007669"/>
    <property type="project" value="TreeGrafter"/>
</dbReference>
<reference evidence="7 9" key="1">
    <citation type="journal article" date="2013" name="Genome Biol.">
        <title>Draft genome of the mountain pine beetle, Dendroctonus ponderosae Hopkins, a major forest pest.</title>
        <authorList>
            <person name="Keeling C.I."/>
            <person name="Yuen M.M."/>
            <person name="Liao N.Y."/>
            <person name="Docking T.R."/>
            <person name="Chan S.K."/>
            <person name="Taylor G.A."/>
            <person name="Palmquist D.L."/>
            <person name="Jackman S.D."/>
            <person name="Nguyen A."/>
            <person name="Li M."/>
            <person name="Henderson H."/>
            <person name="Janes J.K."/>
            <person name="Zhao Y."/>
            <person name="Pandoh P."/>
            <person name="Moore R."/>
            <person name="Sperling F.A."/>
            <person name="Huber D.P."/>
            <person name="Birol I."/>
            <person name="Jones S.J."/>
            <person name="Bohlmann J."/>
        </authorList>
    </citation>
    <scope>NUCLEOTIDE SEQUENCE</scope>
</reference>
<keyword evidence="2" id="KW-0547">Nucleotide-binding</keyword>
<dbReference type="OrthoDB" id="10264412at2759"/>
<dbReference type="EMBL" id="KB632244">
    <property type="protein sequence ID" value="ERL90568.1"/>
    <property type="molecule type" value="Genomic_DNA"/>
</dbReference>
<feature type="non-terminal residue" evidence="7">
    <location>
        <position position="1"/>
    </location>
</feature>
<evidence type="ECO:0000313" key="7">
    <source>
        <dbReference type="EMBL" id="ENN74835.1"/>
    </source>
</evidence>
<evidence type="ECO:0000256" key="1">
    <source>
        <dbReference type="ARBA" id="ARBA00022598"/>
    </source>
</evidence>
<dbReference type="PANTHER" id="PTHR42765">
    <property type="entry name" value="SOLEUCYL-TRNA SYNTHETASE"/>
    <property type="match status" value="1"/>
</dbReference>
<dbReference type="PANTHER" id="PTHR42765:SF1">
    <property type="entry name" value="ISOLEUCINE--TRNA LIGASE, MITOCHONDRIAL"/>
    <property type="match status" value="1"/>
</dbReference>
<protein>
    <recommendedName>
        <fullName evidence="6">Aminoacyl-tRNA synthetase class Ia domain-containing protein</fullName>
    </recommendedName>
</protein>
<dbReference type="InterPro" id="IPR001412">
    <property type="entry name" value="aa-tRNA-synth_I_CS"/>
</dbReference>
<evidence type="ECO:0000256" key="2">
    <source>
        <dbReference type="ARBA" id="ARBA00022741"/>
    </source>
</evidence>
<feature type="domain" description="Aminoacyl-tRNA synthetase class Ia" evidence="6">
    <location>
        <begin position="62"/>
        <end position="122"/>
    </location>
</feature>
<proteinExistence type="predicted"/>
<dbReference type="SUPFAM" id="SSF52374">
    <property type="entry name" value="Nucleotidylyl transferase"/>
    <property type="match status" value="1"/>
</dbReference>
<dbReference type="STRING" id="77166.N6TZW1"/>
<keyword evidence="4" id="KW-0648">Protein biosynthesis</keyword>
<dbReference type="InterPro" id="IPR002300">
    <property type="entry name" value="aa-tRNA-synth_Ia"/>
</dbReference>
<keyword evidence="5" id="KW-0030">Aminoacyl-tRNA synthetase</keyword>
<evidence type="ECO:0000313" key="8">
    <source>
        <dbReference type="EMBL" id="ERL90568.1"/>
    </source>
</evidence>
<dbReference type="Gene3D" id="3.40.50.620">
    <property type="entry name" value="HUPs"/>
    <property type="match status" value="1"/>
</dbReference>
<dbReference type="InterPro" id="IPR014729">
    <property type="entry name" value="Rossmann-like_a/b/a_fold"/>
</dbReference>
<evidence type="ECO:0000256" key="3">
    <source>
        <dbReference type="ARBA" id="ARBA00022840"/>
    </source>
</evidence>
<evidence type="ECO:0000256" key="4">
    <source>
        <dbReference type="ARBA" id="ARBA00022917"/>
    </source>
</evidence>
<dbReference type="HOGENOM" id="CLU_153605_0_0_1"/>
<dbReference type="AlphaFoldDB" id="N6TZW1"/>
<evidence type="ECO:0000313" key="9">
    <source>
        <dbReference type="Proteomes" id="UP000030742"/>
    </source>
</evidence>
<dbReference type="InterPro" id="IPR050081">
    <property type="entry name" value="Ile-tRNA_ligase"/>
</dbReference>
<evidence type="ECO:0000256" key="5">
    <source>
        <dbReference type="ARBA" id="ARBA00023146"/>
    </source>
</evidence>
<dbReference type="PROSITE" id="PS00178">
    <property type="entry name" value="AA_TRNA_LIGASE_I"/>
    <property type="match status" value="1"/>
</dbReference>
<dbReference type="EMBL" id="KB741028">
    <property type="protein sequence ID" value="ENN74835.1"/>
    <property type="molecule type" value="Genomic_DNA"/>
</dbReference>
<dbReference type="GO" id="GO:0005739">
    <property type="term" value="C:mitochondrion"/>
    <property type="evidence" value="ECO:0007669"/>
    <property type="project" value="TreeGrafter"/>
</dbReference>
<organism evidence="7">
    <name type="scientific">Dendroctonus ponderosae</name>
    <name type="common">Mountain pine beetle</name>
    <dbReference type="NCBI Taxonomy" id="77166"/>
    <lineage>
        <taxon>Eukaryota</taxon>
        <taxon>Metazoa</taxon>
        <taxon>Ecdysozoa</taxon>
        <taxon>Arthropoda</taxon>
        <taxon>Hexapoda</taxon>
        <taxon>Insecta</taxon>
        <taxon>Pterygota</taxon>
        <taxon>Neoptera</taxon>
        <taxon>Endopterygota</taxon>
        <taxon>Coleoptera</taxon>
        <taxon>Polyphaga</taxon>
        <taxon>Cucujiformia</taxon>
        <taxon>Curculionidae</taxon>
        <taxon>Scolytinae</taxon>
        <taxon>Dendroctonus</taxon>
    </lineage>
</organism>
<dbReference type="Proteomes" id="UP000030742">
    <property type="component" value="Unassembled WGS sequence"/>
</dbReference>
<keyword evidence="3" id="KW-0067">ATP-binding</keyword>
<gene>
    <name evidence="8" type="ORF">D910_07915</name>
    <name evidence="7" type="ORF">YQE_08607</name>
</gene>
<dbReference type="GO" id="GO:0006428">
    <property type="term" value="P:isoleucyl-tRNA aminoacylation"/>
    <property type="evidence" value="ECO:0007669"/>
    <property type="project" value="TreeGrafter"/>
</dbReference>
<dbReference type="Pfam" id="PF00133">
    <property type="entry name" value="tRNA-synt_1"/>
    <property type="match status" value="1"/>
</dbReference>
<accession>N6TZW1</accession>
<keyword evidence="1" id="KW-0436">Ligase</keyword>
<name>N6TZW1_DENPD</name>
<dbReference type="GO" id="GO:0032543">
    <property type="term" value="P:mitochondrial translation"/>
    <property type="evidence" value="ECO:0007669"/>
    <property type="project" value="TreeGrafter"/>
</dbReference>